<dbReference type="EMBL" id="CM056741">
    <property type="protein sequence ID" value="KAJ8686770.1"/>
    <property type="molecule type" value="Genomic_DNA"/>
</dbReference>
<reference evidence="1" key="1">
    <citation type="submission" date="2023-04" db="EMBL/GenBank/DDBJ databases">
        <title>A chromosome-level genome assembly of the parasitoid wasp Eretmocerus hayati.</title>
        <authorList>
            <person name="Zhong Y."/>
            <person name="Liu S."/>
            <person name="Liu Y."/>
        </authorList>
    </citation>
    <scope>NUCLEOTIDE SEQUENCE</scope>
    <source>
        <strain evidence="1">ZJU_SS_LIU_2023</strain>
    </source>
</reference>
<comment type="caution">
    <text evidence="1">The sequence shown here is derived from an EMBL/GenBank/DDBJ whole genome shotgun (WGS) entry which is preliminary data.</text>
</comment>
<name>A0ACC2PT46_9HYME</name>
<proteinExistence type="predicted"/>
<organism evidence="1 2">
    <name type="scientific">Eretmocerus hayati</name>
    <dbReference type="NCBI Taxonomy" id="131215"/>
    <lineage>
        <taxon>Eukaryota</taxon>
        <taxon>Metazoa</taxon>
        <taxon>Ecdysozoa</taxon>
        <taxon>Arthropoda</taxon>
        <taxon>Hexapoda</taxon>
        <taxon>Insecta</taxon>
        <taxon>Pterygota</taxon>
        <taxon>Neoptera</taxon>
        <taxon>Endopterygota</taxon>
        <taxon>Hymenoptera</taxon>
        <taxon>Apocrita</taxon>
        <taxon>Proctotrupomorpha</taxon>
        <taxon>Chalcidoidea</taxon>
        <taxon>Aphelinidae</taxon>
        <taxon>Aphelininae</taxon>
        <taxon>Eretmocerus</taxon>
    </lineage>
</organism>
<sequence length="479" mass="54010">MLSKSKTLNAQVDPEVWISSRQSALILLVLISISSRWHQGVTGQCLSGNDNPSHMQPEAAEKLVNARFDFAIEALRRAAQLEPNDNIFFSPHSLYEALGLAYFGSRGDTEASLKQALRVPNELSKVDVQRVYAFEKSVANERKINASSSYDYTVANRLWLSKDKKLRGCMFDFFGDELERVSFKNDPNAVRQQINQWVSNETRGNIKDLLPQNSIDESTDAVLANAVYFKGLWQSKFLRENTKKDLFHVAPNNLTMVQFMKQKGTFNHLVSEELGVHIVQLPYKGEEVSMFILLPPYVQQQKTEQPKQQARSAGPDQQQQQQQQQQQTERLDGVDNLLRRLSDTREGASELREALDENLASREVVLSLPKFSLERELPVKHLLDAMGASTVLDPSSDFGGFVEDGEKPIHLGDAVHRAKIEVTEDGTTAAAATALFSFRSSRPSEPEIFNANHPFAYFIYDKPTRTVLFAGVYRKPNKS</sequence>
<evidence type="ECO:0000313" key="2">
    <source>
        <dbReference type="Proteomes" id="UP001239111"/>
    </source>
</evidence>
<gene>
    <name evidence="1" type="ORF">QAD02_022564</name>
</gene>
<dbReference type="Proteomes" id="UP001239111">
    <property type="component" value="Chromosome 1"/>
</dbReference>
<accession>A0ACC2PT46</accession>
<protein>
    <submittedName>
        <fullName evidence="1">Uncharacterized protein</fullName>
    </submittedName>
</protein>
<evidence type="ECO:0000313" key="1">
    <source>
        <dbReference type="EMBL" id="KAJ8686770.1"/>
    </source>
</evidence>
<keyword evidence="2" id="KW-1185">Reference proteome</keyword>